<gene>
    <name evidence="3" type="ORF">Ciccas_001592</name>
</gene>
<keyword evidence="4" id="KW-1185">Reference proteome</keyword>
<dbReference type="Proteomes" id="UP001626550">
    <property type="component" value="Unassembled WGS sequence"/>
</dbReference>
<accession>A0ABD2QK49</accession>
<evidence type="ECO:0000259" key="2">
    <source>
        <dbReference type="Pfam" id="PF04762"/>
    </source>
</evidence>
<evidence type="ECO:0000256" key="1">
    <source>
        <dbReference type="SAM" id="MobiDB-lite"/>
    </source>
</evidence>
<dbReference type="EMBL" id="JBJKFK010000107">
    <property type="protein sequence ID" value="KAL3319722.1"/>
    <property type="molecule type" value="Genomic_DNA"/>
</dbReference>
<organism evidence="3 4">
    <name type="scientific">Cichlidogyrus casuarinus</name>
    <dbReference type="NCBI Taxonomy" id="1844966"/>
    <lineage>
        <taxon>Eukaryota</taxon>
        <taxon>Metazoa</taxon>
        <taxon>Spiralia</taxon>
        <taxon>Lophotrochozoa</taxon>
        <taxon>Platyhelminthes</taxon>
        <taxon>Monogenea</taxon>
        <taxon>Monopisthocotylea</taxon>
        <taxon>Dactylogyridea</taxon>
        <taxon>Ancyrocephalidae</taxon>
        <taxon>Cichlidogyrus</taxon>
    </lineage>
</organism>
<dbReference type="PANTHER" id="PTHR12747:SF0">
    <property type="entry name" value="ELONGATOR COMPLEX PROTEIN 1"/>
    <property type="match status" value="1"/>
</dbReference>
<sequence length="117" mass="13053">MTSLLEPLNSLDLTQPGFGIAKPVSVGWGKKETQFHGSAGKQAAFAEPESATDLNPWDDERLEIVWRDDGNYFAISYVKIDEKTSKKQRHLRTFDESGSLHATAEPTEGLDLGMDWQ</sequence>
<evidence type="ECO:0000313" key="4">
    <source>
        <dbReference type="Proteomes" id="UP001626550"/>
    </source>
</evidence>
<evidence type="ECO:0000313" key="3">
    <source>
        <dbReference type="EMBL" id="KAL3319722.1"/>
    </source>
</evidence>
<dbReference type="PANTHER" id="PTHR12747">
    <property type="entry name" value="ELONGATOR COMPLEX PROTEIN 1"/>
    <property type="match status" value="1"/>
</dbReference>
<dbReference type="InterPro" id="IPR056164">
    <property type="entry name" value="Beta-prop_ELP1_1st"/>
</dbReference>
<dbReference type="Pfam" id="PF04762">
    <property type="entry name" value="Beta-prop_ELP1_1st"/>
    <property type="match status" value="1"/>
</dbReference>
<dbReference type="InterPro" id="IPR006849">
    <property type="entry name" value="Elp1"/>
</dbReference>
<feature type="region of interest" description="Disordered" evidence="1">
    <location>
        <begin position="94"/>
        <end position="117"/>
    </location>
</feature>
<dbReference type="AlphaFoldDB" id="A0ABD2QK49"/>
<reference evidence="3 4" key="1">
    <citation type="submission" date="2024-11" db="EMBL/GenBank/DDBJ databases">
        <title>Adaptive evolution of stress response genes in parasites aligns with host niche diversity.</title>
        <authorList>
            <person name="Hahn C."/>
            <person name="Resl P."/>
        </authorList>
    </citation>
    <scope>NUCLEOTIDE SEQUENCE [LARGE SCALE GENOMIC DNA]</scope>
    <source>
        <strain evidence="3">EGGRZ-B1_66</strain>
        <tissue evidence="3">Body</tissue>
    </source>
</reference>
<comment type="caution">
    <text evidence="3">The sequence shown here is derived from an EMBL/GenBank/DDBJ whole genome shotgun (WGS) entry which is preliminary data.</text>
</comment>
<protein>
    <recommendedName>
        <fullName evidence="2">ELP1 first N-terminal beta-propeller domain-containing protein</fullName>
    </recommendedName>
</protein>
<proteinExistence type="predicted"/>
<name>A0ABD2QK49_9PLAT</name>
<feature type="domain" description="ELP1 first N-terminal beta-propeller" evidence="2">
    <location>
        <begin position="1"/>
        <end position="117"/>
    </location>
</feature>